<dbReference type="PANTHER" id="PTHR43157">
    <property type="entry name" value="PHOSPHATIDYLINOSITOL-GLYCAN BIOSYNTHESIS CLASS F PROTEIN-RELATED"/>
    <property type="match status" value="1"/>
</dbReference>
<protein>
    <submittedName>
        <fullName evidence="3">Uncharacterized protein</fullName>
    </submittedName>
</protein>
<dbReference type="AlphaFoldDB" id="G2QR07"/>
<dbReference type="InterPro" id="IPR036291">
    <property type="entry name" value="NAD(P)-bd_dom_sf"/>
</dbReference>
<name>G2QR07_THETT</name>
<dbReference type="GO" id="GO:0016491">
    <property type="term" value="F:oxidoreductase activity"/>
    <property type="evidence" value="ECO:0007669"/>
    <property type="project" value="UniProtKB-KW"/>
</dbReference>
<keyword evidence="1" id="KW-0560">Oxidoreductase</keyword>
<dbReference type="STRING" id="578455.G2QR07"/>
<dbReference type="eggNOG" id="KOG1208">
    <property type="taxonomic scope" value="Eukaryota"/>
</dbReference>
<evidence type="ECO:0000256" key="2">
    <source>
        <dbReference type="SAM" id="SignalP"/>
    </source>
</evidence>
<evidence type="ECO:0000313" key="4">
    <source>
        <dbReference type="Proteomes" id="UP000008181"/>
    </source>
</evidence>
<proteinExistence type="predicted"/>
<dbReference type="PRINTS" id="PR00081">
    <property type="entry name" value="GDHRDH"/>
</dbReference>
<dbReference type="RefSeq" id="XP_003648795.1">
    <property type="nucleotide sequence ID" value="XM_003648747.1"/>
</dbReference>
<gene>
    <name evidence="3" type="ORF">THITE_2140739</name>
</gene>
<dbReference type="KEGG" id="ttt:THITE_2140739"/>
<sequence length="370" mass="38277">MSGLLKLLFTRLTLPPAAAIAGKTVLITGANTGLGREAARHAASLGADTIIMGVRSVAKGEAAKADIESSLAAASTGTTTTTTTTRFLIWPLDMASFASVRAFAARVRQHVHDDHGRLDIAILNAGIASSNFTATPDGWETSLQVNVLSTALLALHLLPLLQRRASNNQPEHRPHLTILTSDIHATARFAERSNTPILTALNDRAQWARSQTTAGAAERYAVTKLLDLFLAQALAHHTTAQKGGTATTGEEGVAGAGAGVVVINAVAPGFCKSELLTREQSSSAAPPPLALLLLRVVQALVARPVAEGSKTLVHAATAGVGSHGAYLDHQAIASPGGLAAGAEAAGLRDKLWAEIIAVLREVDPDVVAGF</sequence>
<dbReference type="PANTHER" id="PTHR43157:SF31">
    <property type="entry name" value="PHOSPHATIDYLINOSITOL-GLYCAN BIOSYNTHESIS CLASS F PROTEIN"/>
    <property type="match status" value="1"/>
</dbReference>
<dbReference type="HOGENOM" id="CLU_010194_44_4_1"/>
<dbReference type="EMBL" id="CP003009">
    <property type="protein sequence ID" value="AEO62459.1"/>
    <property type="molecule type" value="Genomic_DNA"/>
</dbReference>
<accession>G2QR07</accession>
<dbReference type="GeneID" id="11521661"/>
<feature type="chain" id="PRO_5003435856" evidence="2">
    <location>
        <begin position="20"/>
        <end position="370"/>
    </location>
</feature>
<dbReference type="Pfam" id="PF00106">
    <property type="entry name" value="adh_short"/>
    <property type="match status" value="1"/>
</dbReference>
<organism evidence="3 4">
    <name type="scientific">Thermothielavioides terrestris (strain ATCC 38088 / NRRL 8126)</name>
    <name type="common">Thielavia terrestris</name>
    <dbReference type="NCBI Taxonomy" id="578455"/>
    <lineage>
        <taxon>Eukaryota</taxon>
        <taxon>Fungi</taxon>
        <taxon>Dikarya</taxon>
        <taxon>Ascomycota</taxon>
        <taxon>Pezizomycotina</taxon>
        <taxon>Sordariomycetes</taxon>
        <taxon>Sordariomycetidae</taxon>
        <taxon>Sordariales</taxon>
        <taxon>Chaetomiaceae</taxon>
        <taxon>Thermothielavioides</taxon>
        <taxon>Thermothielavioides terrestris</taxon>
    </lineage>
</organism>
<dbReference type="InterPro" id="IPR002347">
    <property type="entry name" value="SDR_fam"/>
</dbReference>
<dbReference type="SUPFAM" id="SSF51735">
    <property type="entry name" value="NAD(P)-binding Rossmann-fold domains"/>
    <property type="match status" value="1"/>
</dbReference>
<evidence type="ECO:0000313" key="3">
    <source>
        <dbReference type="EMBL" id="AEO62459.1"/>
    </source>
</evidence>
<reference evidence="3 4" key="1">
    <citation type="journal article" date="2011" name="Nat. Biotechnol.">
        <title>Comparative genomic analysis of the thermophilic biomass-degrading fungi Myceliophthora thermophila and Thielavia terrestris.</title>
        <authorList>
            <person name="Berka R.M."/>
            <person name="Grigoriev I.V."/>
            <person name="Otillar R."/>
            <person name="Salamov A."/>
            <person name="Grimwood J."/>
            <person name="Reid I."/>
            <person name="Ishmael N."/>
            <person name="John T."/>
            <person name="Darmond C."/>
            <person name="Moisan M.-C."/>
            <person name="Henrissat B."/>
            <person name="Coutinho P.M."/>
            <person name="Lombard V."/>
            <person name="Natvig D.O."/>
            <person name="Lindquist E."/>
            <person name="Schmutz J."/>
            <person name="Lucas S."/>
            <person name="Harris P."/>
            <person name="Powlowski J."/>
            <person name="Bellemare A."/>
            <person name="Taylor D."/>
            <person name="Butler G."/>
            <person name="de Vries R.P."/>
            <person name="Allijn I.E."/>
            <person name="van den Brink J."/>
            <person name="Ushinsky S."/>
            <person name="Storms R."/>
            <person name="Powell A.J."/>
            <person name="Paulsen I.T."/>
            <person name="Elbourne L.D.H."/>
            <person name="Baker S.E."/>
            <person name="Magnuson J."/>
            <person name="LaBoissiere S."/>
            <person name="Clutterbuck A.J."/>
            <person name="Martinez D."/>
            <person name="Wogulis M."/>
            <person name="de Leon A.L."/>
            <person name="Rey M.W."/>
            <person name="Tsang A."/>
        </authorList>
    </citation>
    <scope>NUCLEOTIDE SEQUENCE [LARGE SCALE GENOMIC DNA]</scope>
    <source>
        <strain evidence="4">ATCC 38088 / NRRL 8126</strain>
    </source>
</reference>
<dbReference type="OrthoDB" id="542013at2759"/>
<dbReference type="Gene3D" id="3.40.50.720">
    <property type="entry name" value="NAD(P)-binding Rossmann-like Domain"/>
    <property type="match status" value="1"/>
</dbReference>
<evidence type="ECO:0000256" key="1">
    <source>
        <dbReference type="ARBA" id="ARBA00023002"/>
    </source>
</evidence>
<dbReference type="Proteomes" id="UP000008181">
    <property type="component" value="Chromosome 1"/>
</dbReference>
<keyword evidence="2" id="KW-0732">Signal</keyword>
<feature type="signal peptide" evidence="2">
    <location>
        <begin position="1"/>
        <end position="19"/>
    </location>
</feature>
<keyword evidence="4" id="KW-1185">Reference proteome</keyword>